<dbReference type="Gene3D" id="3.60.10.10">
    <property type="entry name" value="Endonuclease/exonuclease/phosphatase"/>
    <property type="match status" value="1"/>
</dbReference>
<organism evidence="4">
    <name type="scientific">Fagus sylvatica</name>
    <name type="common">Beechnut</name>
    <dbReference type="NCBI Taxonomy" id="28930"/>
    <lineage>
        <taxon>Eukaryota</taxon>
        <taxon>Viridiplantae</taxon>
        <taxon>Streptophyta</taxon>
        <taxon>Embryophyta</taxon>
        <taxon>Tracheophyta</taxon>
        <taxon>Spermatophyta</taxon>
        <taxon>Magnoliopsida</taxon>
        <taxon>eudicotyledons</taxon>
        <taxon>Gunneridae</taxon>
        <taxon>Pentapetalae</taxon>
        <taxon>rosids</taxon>
        <taxon>fabids</taxon>
        <taxon>Fagales</taxon>
        <taxon>Fagaceae</taxon>
        <taxon>Fagus</taxon>
    </lineage>
</organism>
<dbReference type="Pfam" id="PF13966">
    <property type="entry name" value="zf-RVT"/>
    <property type="match status" value="1"/>
</dbReference>
<name>A0A2N9J7R3_FAGSY</name>
<keyword evidence="2" id="KW-0472">Membrane</keyword>
<evidence type="ECO:0000256" key="2">
    <source>
        <dbReference type="SAM" id="Phobius"/>
    </source>
</evidence>
<feature type="transmembrane region" description="Helical" evidence="2">
    <location>
        <begin position="36"/>
        <end position="57"/>
    </location>
</feature>
<protein>
    <recommendedName>
        <fullName evidence="3">Reverse transcriptase zinc-binding domain-containing protein</fullName>
    </recommendedName>
</protein>
<keyword evidence="2" id="KW-1133">Transmembrane helix</keyword>
<dbReference type="SUPFAM" id="SSF56219">
    <property type="entry name" value="DNase I-like"/>
    <property type="match status" value="1"/>
</dbReference>
<dbReference type="PANTHER" id="PTHR33116:SF78">
    <property type="entry name" value="OS12G0587133 PROTEIN"/>
    <property type="match status" value="1"/>
</dbReference>
<keyword evidence="2" id="KW-0812">Transmembrane</keyword>
<accession>A0A2N9J7R3</accession>
<dbReference type="EMBL" id="OIVN01006454">
    <property type="protein sequence ID" value="SPD33426.1"/>
    <property type="molecule type" value="Genomic_DNA"/>
</dbReference>
<feature type="region of interest" description="Disordered" evidence="1">
    <location>
        <begin position="504"/>
        <end position="523"/>
    </location>
</feature>
<dbReference type="InterPro" id="IPR026960">
    <property type="entry name" value="RVT-Znf"/>
</dbReference>
<feature type="domain" description="Reverse transcriptase zinc-binding" evidence="3">
    <location>
        <begin position="1254"/>
        <end position="1337"/>
    </location>
</feature>
<reference evidence="4" key="1">
    <citation type="submission" date="2018-02" db="EMBL/GenBank/DDBJ databases">
        <authorList>
            <person name="Cohen D.B."/>
            <person name="Kent A.D."/>
        </authorList>
    </citation>
    <scope>NUCLEOTIDE SEQUENCE</scope>
</reference>
<evidence type="ECO:0000259" key="3">
    <source>
        <dbReference type="Pfam" id="PF13966"/>
    </source>
</evidence>
<dbReference type="PANTHER" id="PTHR33116">
    <property type="entry name" value="REVERSE TRANSCRIPTASE ZINC-BINDING DOMAIN-CONTAINING PROTEIN-RELATED-RELATED"/>
    <property type="match status" value="1"/>
</dbReference>
<sequence>MNKKGRKEGEEGEEEKGLVWKLPQLKSKQLGKLGPAFGIGAGCGLGFGIGLLGGAGFGPGIPGLQVGVGFGAGCGVGLGFGYGVGRGIALDENRRYSNVGHLSHRPLNFSTQSEVSMGFATALWFRDAILEVAKLSRDQNVFRSFREGNKVYVIQKQRNDRGNFVTVTVLGDSKGRGGVIILEGRESWGWRGISMEVDGLLRSKAFEHQSANHHRRQTAGNSTATGNLRKELYTFKEAVTQGNDIPNISPNPGGDKITEEVMAKNEVIRPGQVWWSPDFQKLQFRIDSLLFQVGESSGTRETADLASPPVADPEDSDPLTGMTENRAVTLAPAVTIAHPPAGVTENRAVTLALAVTIAHPPAGEDIARTWGSSSNWMLELRDGRRITIPLSLIRSMPSHDGEDEHEIPLTLGRIRSRWLVAGILCAGKMRRPLLEVAPLAMAGSAGEGLEIGGDLKVGIDRKIPSSPTQVLEQFQEFGRELGVSFEGFEEELLILLKAIEDRRNSHSGPGGDRKKMQKSGGKGSRELKNLISTINYNAGGSKNRGSSRERAFVWGVHHLDWVYLGSMGASGGILIMWDTRVVEKIDEAVGYYSVSCKFRWWDSPWCIGGDFNATRFPSDKLGGQHFTPAMTAFSEFISSCELLDPPLEGGRFTWSNGREIEAMSRLDRFLFSHENAKRPFRFENMRLKSECFVERVKGWWQSYPFHGTPSYVLAQKLIALKGDLKKWNEECFGNVAVKSHQLLAELRVLENVAESRSLSSNERIQQERLVAEWERNSLLEEISWRQKSRELWLKEGDKNTKFFHRVANSHRRYNTISSLLVNGNLTTDQQVIADCITHFYTGLYSEESGWRPKLDNLAFSMISAEDAVWLERPFGEEEVVGVLKAFNGDKAPGTFTKSLNATFLTLIPKKTAAMEVKDFRPISLVGGVYKLFAKLLASRLKLVLHKIISPSRNAFVQGRSDLGFWPLLVVIFLVLQVGSGVDPLVDIPPSLCGRQLDILSLVELMGCNILSLPMTYLGLPLGANFNSKTIWNTVIEKMEKRALGGWKRLCLSKGGKLTLLRSTLSSIPTYFLSLFHLSAGVATRLEKIQRDFLWSGIGEAQKMHLVNWNQICKPIQGGGLGVKNLRRFNKALRGKWLWRYGMERDAYWRKVVESKYGSMWGGWCTEEGHGSYGDLPLKVLYPELFSIARDKDASVATLMSFNNGTLHWDVSFSRNIQDWELESLVTFMELIYSKTLDGTSQDQLCWNKLEKKGFSVKSFYHCLNPPSLGFPWRGIWKPKVPPRVAFFMWTAVLDKLPTIDNLRKRNLVIVNRCCLCKSAAESIDHLFLHCKLAKDLWDSVLSSFGVSWVMPCRVWVLIECWQEGLGRHRNSLIWKAIPHCLMWCLWRE</sequence>
<gene>
    <name evidence="4" type="ORF">FSB_LOCUS61308</name>
</gene>
<dbReference type="InterPro" id="IPR036691">
    <property type="entry name" value="Endo/exonu/phosph_ase_sf"/>
</dbReference>
<evidence type="ECO:0000256" key="1">
    <source>
        <dbReference type="SAM" id="MobiDB-lite"/>
    </source>
</evidence>
<feature type="region of interest" description="Disordered" evidence="1">
    <location>
        <begin position="299"/>
        <end position="321"/>
    </location>
</feature>
<evidence type="ECO:0000313" key="4">
    <source>
        <dbReference type="EMBL" id="SPD33426.1"/>
    </source>
</evidence>
<proteinExistence type="predicted"/>